<dbReference type="InterPro" id="IPR011049">
    <property type="entry name" value="Serralysin-like_metalloprot_C"/>
</dbReference>
<evidence type="ECO:0000256" key="2">
    <source>
        <dbReference type="ARBA" id="ARBA00022525"/>
    </source>
</evidence>
<evidence type="ECO:0000313" key="6">
    <source>
        <dbReference type="EMBL" id="TVZ72358.1"/>
    </source>
</evidence>
<dbReference type="InterPro" id="IPR010566">
    <property type="entry name" value="Haemolys_ca-bd"/>
</dbReference>
<dbReference type="InterPro" id="IPR050557">
    <property type="entry name" value="RTX_toxin/Mannuronan_C5-epim"/>
</dbReference>
<evidence type="ECO:0000256" key="3">
    <source>
        <dbReference type="ARBA" id="ARBA00022837"/>
    </source>
</evidence>
<dbReference type="SUPFAM" id="SSF51120">
    <property type="entry name" value="beta-Roll"/>
    <property type="match status" value="7"/>
</dbReference>
<dbReference type="PANTHER" id="PTHR38340:SF1">
    <property type="entry name" value="S-LAYER PROTEIN"/>
    <property type="match status" value="1"/>
</dbReference>
<feature type="domain" description="Haemolysin-type calcium binding-related" evidence="5">
    <location>
        <begin position="704"/>
        <end position="741"/>
    </location>
</feature>
<name>A0A542D487_SERFO</name>
<dbReference type="OrthoDB" id="1676884at2"/>
<organism evidence="6">
    <name type="scientific">Serratia fonticola</name>
    <dbReference type="NCBI Taxonomy" id="47917"/>
    <lineage>
        <taxon>Bacteria</taxon>
        <taxon>Pseudomonadati</taxon>
        <taxon>Pseudomonadota</taxon>
        <taxon>Gammaproteobacteria</taxon>
        <taxon>Enterobacterales</taxon>
        <taxon>Yersiniaceae</taxon>
        <taxon>Serratia</taxon>
    </lineage>
</organism>
<feature type="domain" description="Haemolysin-type calcium binding-related" evidence="5">
    <location>
        <begin position="1646"/>
        <end position="1685"/>
    </location>
</feature>
<feature type="region of interest" description="Disordered" evidence="4">
    <location>
        <begin position="184"/>
        <end position="203"/>
    </location>
</feature>
<dbReference type="InterPro" id="IPR001343">
    <property type="entry name" value="Hemolysn_Ca-bd"/>
</dbReference>
<dbReference type="PRINTS" id="PR00313">
    <property type="entry name" value="CABNDNGRPT"/>
</dbReference>
<keyword evidence="3" id="KW-0106">Calcium</keyword>
<feature type="domain" description="Haemolysin-type calcium binding-related" evidence="5">
    <location>
        <begin position="1332"/>
        <end position="1369"/>
    </location>
</feature>
<comment type="subcellular location">
    <subcellularLocation>
        <location evidence="1">Secreted</location>
    </subcellularLocation>
</comment>
<dbReference type="GO" id="GO:0005509">
    <property type="term" value="F:calcium ion binding"/>
    <property type="evidence" value="ECO:0007669"/>
    <property type="project" value="InterPro"/>
</dbReference>
<dbReference type="GO" id="GO:0005576">
    <property type="term" value="C:extracellular region"/>
    <property type="evidence" value="ECO:0007669"/>
    <property type="project" value="UniProtKB-SubCell"/>
</dbReference>
<gene>
    <name evidence="6" type="ORF">FHU10_5031</name>
</gene>
<feature type="domain" description="Haemolysin-type calcium binding-related" evidence="5">
    <location>
        <begin position="1018"/>
        <end position="1055"/>
    </location>
</feature>
<reference evidence="6" key="1">
    <citation type="submission" date="2019-06" db="EMBL/GenBank/DDBJ databases">
        <authorList>
            <person name="Deangelis K."/>
            <person name="Huntemann M."/>
            <person name="Clum A."/>
            <person name="Pillay M."/>
            <person name="Palaniappan K."/>
            <person name="Varghese N."/>
            <person name="Mikhailova N."/>
            <person name="Stamatis D."/>
            <person name="Reddy T."/>
            <person name="Daum C."/>
            <person name="Shapiro N."/>
            <person name="Ivanova N."/>
            <person name="Kyrpides N."/>
            <person name="Woyke T."/>
        </authorList>
    </citation>
    <scope>NUCLEOTIDE SEQUENCE [LARGE SCALE GENOMIC DNA]</scope>
    <source>
        <strain evidence="6">128R</strain>
    </source>
</reference>
<evidence type="ECO:0000256" key="4">
    <source>
        <dbReference type="SAM" id="MobiDB-lite"/>
    </source>
</evidence>
<dbReference type="PANTHER" id="PTHR38340">
    <property type="entry name" value="S-LAYER PROTEIN"/>
    <property type="match status" value="1"/>
</dbReference>
<protein>
    <submittedName>
        <fullName evidence="6">Ca2+-binding RTX toxin-like protein</fullName>
    </submittedName>
</protein>
<sequence length="1763" mass="193048">MSTNLEIESAEFKKEIEKNELYLDISKLVSHDGKPADKDNLAEFFTSDGITTRYETFFAKDGNPVNFYTSESATGTLNHYQFFDSDGNSWSLYQSVDKKGNVFNSYGRFSSKSNSIRDEFFAADGHTHAYHEFFADDGHTQNYHEFFADCGHSHSYHEFFGCKEQVKKAKEEQAIKYFGPSGGGGLFSPSEGSNNARESAEESFGDAEEFRVDPLILDLDGNGVTTTNLTDGVYFDHDGNGFAAKTAWVGSGDGILVFDRNNDTSISDGSELFGNYTLLSNGQYAVNGFEALKEFDVNNDGVIDENDEIYHQLRVWVDKNGDGVTDQGELLTLKDAGVASINTGYVNSNFVDSNGNAHRQQGSFTKTDGTTADIHDVWFDVHLSDTVSNEQIEIDDEIKKLPNLLGFGNVHNLQAALMLDKSGQLRSALDNILTKAKAGVSSDNLTQDINEFIFLWAGADKYAADSRGKAIDARILYSLESFMGRGFTQGTSKNPDSNASRLLEKSFQSIYDYVFTQLVTLPRLQDAVSYVWDQQYQTYRLDTAPLIAHFKKEYDANAVSFLKEYQAFTQQYGHDKHKMAELAQSGDELDALFGQMMNVINQIPATDFIKHIDQNGSVLTLNTNSGNVIFLGSLANDTITGRGTFNGGTGNDVLNATVGNSDDTFLFNLGDGQDVINNNGGKDRIIFGKDVTPEMISYRREGNHLVVVVGDQGDQMTLNHYFAHANYQTANRFEFADGTVWEDIRQRVFTQYYSDDKDTIVGTGWDDNIYAGAGDDTITDNAGNNYLDGGAGNDTITGRGTFNGGTGNDVLNATVVNSDDTFLFNLGDGQDVINNNGGKDRIIFGKDVTPEMISYRREGNHLVVVVGDQGDQMTLNHYFAHANYQTANRFEFADGTVWEDIRQRTFTQYYTDGKDTIVGTGWDDNIYAGAGDDTITDNAGNNYLDGGAGNDTITGRGTFNGGTGNDVLNATVVNSDDTFLFNLGDGQDVINNNGGKDRIIFGKDVTPEMISYRREGNHLVVVVGDQGDQMTLNHYFAHANYQTVNRFEFADGTVWEDIRQRTFTQYYTDGKDTIVGTGWNDNIYAGAGDDTITDNAGNNYLDGGAGNDTITGRGTFNGGTGNDVLYATVVNSDDTFLFNLGDGQDVINNNGGKDRIIFGKDVTPEMISYRREGNHLVVVVGDQGDQMTLNHYFAHANYQTVNRFEFADGTVWEDIRQRTFTQYYTDGKDTIVGTGWNDNIYAGAGDDTITDNAGNNYLDGGAGNDTITGRGTFNGGTGNDVLNATVGNSDDTFLFNLGDGQDVINNNGGKDRIIFGKDVTPGMISYRREGNHLVVVVGDQGDQMTLNHYFAHANYQTVNRFEFADGTVWEDIRQRTFTQYYTDGKDTIVGTGWNDNIYAGAGDDTITDNAGNNYLDGGAGNDTITGRGTFNGGTGNDVLNATVGNSDDTFLFNLGDGQDVINNNGGKDRIIFGKDVTPEMISYRREGNHLVVVVGDQGDQMTLNHYFAHANYQTVNRFEFADGTVWEDIRQRTFTQYYTDGKDTIVGTGWNDNIYAGAGDDTITDNAGNNYLDGGAGNDTITGRGTFNGGTGNDVLNATVGNSDDTFLFNLGDGQDVINNNGGKDRIIFGKDVTPGMISYRREGNHLVVVVGDQGDQMTLNHYFAHANYQTVNRFEFANGKFWDDIRTTNEFIADTTGNPRESTIVSSRMSAVTPPESTAIVGQANSLIAAMATFAPETGSSSLLPDNNAQTQNNLIYAANVA</sequence>
<comment type="caution">
    <text evidence="6">The sequence shown here is derived from an EMBL/GenBank/DDBJ whole genome shotgun (WGS) entry which is preliminary data.</text>
</comment>
<feature type="domain" description="Haemolysin-type calcium binding-related" evidence="5">
    <location>
        <begin position="861"/>
        <end position="898"/>
    </location>
</feature>
<proteinExistence type="predicted"/>
<reference evidence="6" key="2">
    <citation type="submission" date="2019-08" db="EMBL/GenBank/DDBJ databases">
        <title>Investigation of anaerobic lignin degradation for improved lignocellulosic biofuels.</title>
        <authorList>
            <person name="Deangelis K.PhD."/>
        </authorList>
    </citation>
    <scope>NUCLEOTIDE SEQUENCE [LARGE SCALE GENOMIC DNA]</scope>
    <source>
        <strain evidence="6">128R</strain>
    </source>
</reference>
<evidence type="ECO:0000259" key="5">
    <source>
        <dbReference type="Pfam" id="PF06594"/>
    </source>
</evidence>
<dbReference type="Gene3D" id="2.150.10.10">
    <property type="entry name" value="Serralysin-like metalloprotease, C-terminal"/>
    <property type="match status" value="4"/>
</dbReference>
<accession>A0A542D487</accession>
<evidence type="ECO:0000256" key="1">
    <source>
        <dbReference type="ARBA" id="ARBA00004613"/>
    </source>
</evidence>
<keyword evidence="2" id="KW-0964">Secreted</keyword>
<feature type="domain" description="Haemolysin-type calcium binding-related" evidence="5">
    <location>
        <begin position="1175"/>
        <end position="1212"/>
    </location>
</feature>
<feature type="domain" description="Haemolysin-type calcium binding-related" evidence="5">
    <location>
        <begin position="1489"/>
        <end position="1526"/>
    </location>
</feature>
<dbReference type="EMBL" id="VISQ01000001">
    <property type="protein sequence ID" value="TVZ72358.1"/>
    <property type="molecule type" value="Genomic_DNA"/>
</dbReference>
<dbReference type="Pfam" id="PF00353">
    <property type="entry name" value="HemolysinCabind"/>
    <property type="match status" value="6"/>
</dbReference>
<dbReference type="Gene3D" id="2.160.20.160">
    <property type="match status" value="2"/>
</dbReference>
<dbReference type="Pfam" id="PF06594">
    <property type="entry name" value="HCBP_related"/>
    <property type="match status" value="7"/>
</dbReference>